<feature type="coiled-coil region" evidence="1">
    <location>
        <begin position="820"/>
        <end position="895"/>
    </location>
</feature>
<name>A0A5J9W9U2_9POAL</name>
<feature type="region of interest" description="Disordered" evidence="2">
    <location>
        <begin position="36"/>
        <end position="59"/>
    </location>
</feature>
<dbReference type="Proteomes" id="UP000324897">
    <property type="component" value="Chromosome 5"/>
</dbReference>
<organism evidence="4 5">
    <name type="scientific">Eragrostis curvula</name>
    <name type="common">weeping love grass</name>
    <dbReference type="NCBI Taxonomy" id="38414"/>
    <lineage>
        <taxon>Eukaryota</taxon>
        <taxon>Viridiplantae</taxon>
        <taxon>Streptophyta</taxon>
        <taxon>Embryophyta</taxon>
        <taxon>Tracheophyta</taxon>
        <taxon>Spermatophyta</taxon>
        <taxon>Magnoliopsida</taxon>
        <taxon>Liliopsida</taxon>
        <taxon>Poales</taxon>
        <taxon>Poaceae</taxon>
        <taxon>PACMAD clade</taxon>
        <taxon>Chloridoideae</taxon>
        <taxon>Eragrostideae</taxon>
        <taxon>Eragrostidinae</taxon>
        <taxon>Eragrostis</taxon>
    </lineage>
</organism>
<feature type="compositionally biased region" description="Basic and acidic residues" evidence="2">
    <location>
        <begin position="518"/>
        <end position="530"/>
    </location>
</feature>
<dbReference type="AlphaFoldDB" id="A0A5J9W9U2"/>
<evidence type="ECO:0000313" key="4">
    <source>
        <dbReference type="EMBL" id="TVU44918.1"/>
    </source>
</evidence>
<accession>A0A5J9W9U2</accession>
<sequence length="933" mass="104824">MTTGSRKSSRARRGRGERLRRAGLAAAGRTCTRWAARGARTGGRRGEHRRRATQPEETPAANIQSIPICGGQGSQNPSYYAPDQWAYQLESSMDPLEHPESEQVNYVIDAQTYREDVEVVAPPTTRKGRKKIVSRRGGGFTKEEDGVICSAFLNVSKKPITGADKRRGGYYKRLHDYYNTFKPEGSNRSQLAVQNRWGTIQRSVRKFCEFKSAVDRLNESGKNEQDRIDDAIKMYEAVEPFHFMHCWKILRNESKWNDMVLELSSNSAGTGREGSSLANSGPAAVPEGGCAPVTEQNPPYYAPDQWPYQLESSMDPLEHPQSEQVNVIDAQIYHEEVEVVAPPTTRKGREKNVSRRGGGFTKEEDGVICTAFLYVSKNPITGANKRQGGYYKRLHDYYKTFKPEGSNRSQLAVQHRWGTIQRSVRKFCGFKSAVDRLNESGKNEQDRIDDAIKMYEAVEPFHFMHCWKILRNESKWNDMVLELSSNSAGTGREGSSQANSGPAAVPEGGNENSMLPRPEGRDSATRKRVADASSSSTGVHIHRATQPQETPAAVSVNCKLAFKNRQSIPICGGQGSQNPSYYAPDQWAYQLESSMDPLEHPESEQVNYVIDAQTYREDVEVVAPPTTRKGREKNVSRRGGGFTKEEDGAICSAFLNVSKNPITGANQRQGGYYKRLHDYYNTLKPEGSNRSQLAVQYRWGTIQRSVRKFCEFKSSVDRLNESGKNEQDRIDDAVKMYEAVEPFHFMHCWKILRNESKWNGKDLELNRNSAGTGREGSSQANSGPAAVPEGGNENSMLPRPEGRDSAKKKRIADASSSSTAVDVLQRINENREKCQQKEDEQMVQILTRKDEKLSLQREVLELKKQQLEENLILRKQEAENAAKQAEAQLLLAEAQIMSVDIDKVAPRLKNYYIGMQLQIAERRGFASSEPKDA</sequence>
<dbReference type="PANTHER" id="PTHR45125:SF40">
    <property type="entry name" value="OS06G0117800 PROTEIN"/>
    <property type="match status" value="1"/>
</dbReference>
<feature type="compositionally biased region" description="Basic residues" evidence="2">
    <location>
        <begin position="42"/>
        <end position="52"/>
    </location>
</feature>
<feature type="region of interest" description="Disordered" evidence="2">
    <location>
        <begin position="486"/>
        <end position="552"/>
    </location>
</feature>
<evidence type="ECO:0000256" key="1">
    <source>
        <dbReference type="SAM" id="Coils"/>
    </source>
</evidence>
<dbReference type="OrthoDB" id="663059at2759"/>
<dbReference type="InterPro" id="IPR029466">
    <property type="entry name" value="NAM-associated_C"/>
</dbReference>
<keyword evidence="1" id="KW-0175">Coiled coil</keyword>
<feature type="region of interest" description="Disordered" evidence="2">
    <location>
        <begin position="764"/>
        <end position="820"/>
    </location>
</feature>
<feature type="compositionally biased region" description="Polar residues" evidence="2">
    <location>
        <begin position="486"/>
        <end position="500"/>
    </location>
</feature>
<evidence type="ECO:0000313" key="5">
    <source>
        <dbReference type="Proteomes" id="UP000324897"/>
    </source>
</evidence>
<evidence type="ECO:0000256" key="2">
    <source>
        <dbReference type="SAM" id="MobiDB-lite"/>
    </source>
</evidence>
<comment type="caution">
    <text evidence="4">The sequence shown here is derived from an EMBL/GenBank/DDBJ whole genome shotgun (WGS) entry which is preliminary data.</text>
</comment>
<feature type="domain" description="No apical meristem-associated C-terminal" evidence="3">
    <location>
        <begin position="742"/>
        <end position="919"/>
    </location>
</feature>
<dbReference type="Gramene" id="TVU44918">
    <property type="protein sequence ID" value="TVU44918"/>
    <property type="gene ID" value="EJB05_04381"/>
</dbReference>
<reference evidence="4 5" key="1">
    <citation type="journal article" date="2019" name="Sci. Rep.">
        <title>A high-quality genome of Eragrostis curvula grass provides insights into Poaceae evolution and supports new strategies to enhance forage quality.</title>
        <authorList>
            <person name="Carballo J."/>
            <person name="Santos B.A.C.M."/>
            <person name="Zappacosta D."/>
            <person name="Garbus I."/>
            <person name="Selva J.P."/>
            <person name="Gallo C.A."/>
            <person name="Diaz A."/>
            <person name="Albertini E."/>
            <person name="Caccamo M."/>
            <person name="Echenique V."/>
        </authorList>
    </citation>
    <scope>NUCLEOTIDE SEQUENCE [LARGE SCALE GENOMIC DNA]</scope>
    <source>
        <strain evidence="5">cv. Victoria</strain>
        <tissue evidence="4">Leaf</tissue>
    </source>
</reference>
<dbReference type="EMBL" id="RWGY01000004">
    <property type="protein sequence ID" value="TVU44918.1"/>
    <property type="molecule type" value="Genomic_DNA"/>
</dbReference>
<feature type="compositionally biased region" description="Polar residues" evidence="2">
    <location>
        <begin position="766"/>
        <end position="782"/>
    </location>
</feature>
<feature type="region of interest" description="Disordered" evidence="2">
    <location>
        <begin position="1"/>
        <end position="21"/>
    </location>
</feature>
<keyword evidence="5" id="KW-1185">Reference proteome</keyword>
<dbReference type="PANTHER" id="PTHR45125">
    <property type="entry name" value="F21J9.4-RELATED"/>
    <property type="match status" value="1"/>
</dbReference>
<protein>
    <recommendedName>
        <fullName evidence="3">No apical meristem-associated C-terminal domain-containing protein</fullName>
    </recommendedName>
</protein>
<feature type="domain" description="No apical meristem-associated C-terminal" evidence="3">
    <location>
        <begin position="460"/>
        <end position="530"/>
    </location>
</feature>
<proteinExistence type="predicted"/>
<gene>
    <name evidence="4" type="ORF">EJB05_04381</name>
</gene>
<evidence type="ECO:0000259" key="3">
    <source>
        <dbReference type="Pfam" id="PF14303"/>
    </source>
</evidence>
<dbReference type="Pfam" id="PF14303">
    <property type="entry name" value="NAM-associated"/>
    <property type="match status" value="2"/>
</dbReference>